<sequence length="139" mass="14759">MKKFLLPFLLLSACGDIGPAVPSQAGMNLVDARQAFHSCLPNAPRAGQNAVVGSYVSSVVFGGILLGPIGVAINEDQIRYHGEASGVDRCLRKRGFKRRVLTKQEVATINSSPPTTRALLLNHFVAGGTLENFSAPKEA</sequence>
<organism evidence="1 2">
    <name type="scientific">Litoreibacter ascidiaceicola</name>
    <dbReference type="NCBI Taxonomy" id="1486859"/>
    <lineage>
        <taxon>Bacteria</taxon>
        <taxon>Pseudomonadati</taxon>
        <taxon>Pseudomonadota</taxon>
        <taxon>Alphaproteobacteria</taxon>
        <taxon>Rhodobacterales</taxon>
        <taxon>Roseobacteraceae</taxon>
        <taxon>Litoreibacter</taxon>
    </lineage>
</organism>
<dbReference type="Proteomes" id="UP000184144">
    <property type="component" value="Unassembled WGS sequence"/>
</dbReference>
<evidence type="ECO:0000313" key="1">
    <source>
        <dbReference type="EMBL" id="SHF14089.1"/>
    </source>
</evidence>
<accession>A0A1M4Z7P5</accession>
<name>A0A1M4Z7P5_9RHOB</name>
<dbReference type="EMBL" id="FQUV01000004">
    <property type="protein sequence ID" value="SHF14089.1"/>
    <property type="molecule type" value="Genomic_DNA"/>
</dbReference>
<reference evidence="2" key="1">
    <citation type="submission" date="2016-11" db="EMBL/GenBank/DDBJ databases">
        <authorList>
            <person name="Varghese N."/>
            <person name="Submissions S."/>
        </authorList>
    </citation>
    <scope>NUCLEOTIDE SEQUENCE [LARGE SCALE GENOMIC DNA]</scope>
    <source>
        <strain evidence="2">DSM 100566</strain>
    </source>
</reference>
<dbReference type="AlphaFoldDB" id="A0A1M4Z7P5"/>
<evidence type="ECO:0000313" key="2">
    <source>
        <dbReference type="Proteomes" id="UP000184144"/>
    </source>
</evidence>
<gene>
    <name evidence="1" type="ORF">SAMN05444273_10476</name>
</gene>
<dbReference type="STRING" id="1486859.SAMN05444273_10476"/>
<keyword evidence="2" id="KW-1185">Reference proteome</keyword>
<protein>
    <submittedName>
        <fullName evidence="1">Uncharacterized protein</fullName>
    </submittedName>
</protein>
<proteinExistence type="predicted"/>